<keyword evidence="2" id="KW-1185">Reference proteome</keyword>
<protein>
    <submittedName>
        <fullName evidence="1">Uncharacterized protein</fullName>
    </submittedName>
</protein>
<reference evidence="1" key="1">
    <citation type="submission" date="2022-10" db="EMBL/GenBank/DDBJ databases">
        <title>Gaoshiqiia sediminis gen. nov., sp. nov., isolated from coastal sediment.</title>
        <authorList>
            <person name="Yu W.X."/>
            <person name="Mu D.S."/>
            <person name="Du J.Z."/>
            <person name="Liang Y.Q."/>
        </authorList>
    </citation>
    <scope>NUCLEOTIDE SEQUENCE</scope>
    <source>
        <strain evidence="1">A06</strain>
    </source>
</reference>
<evidence type="ECO:0000313" key="1">
    <source>
        <dbReference type="EMBL" id="MCW0483667.1"/>
    </source>
</evidence>
<dbReference type="Proteomes" id="UP001163821">
    <property type="component" value="Unassembled WGS sequence"/>
</dbReference>
<dbReference type="EMBL" id="JAPAAF010000020">
    <property type="protein sequence ID" value="MCW0483667.1"/>
    <property type="molecule type" value="Genomic_DNA"/>
</dbReference>
<comment type="caution">
    <text evidence="1">The sequence shown here is derived from an EMBL/GenBank/DDBJ whole genome shotgun (WGS) entry which is preliminary data.</text>
</comment>
<name>A0AA41Y9D8_9BACT</name>
<evidence type="ECO:0000313" key="2">
    <source>
        <dbReference type="Proteomes" id="UP001163821"/>
    </source>
</evidence>
<sequence>MEFDITHLDKTQLIQTLFAHSAPLNLGKAEYDVRKSRGENVIGLTDEECEMILLELNHFETGGLGILDYHKGKSMKLVFDKKRNGRILVDSSKYDARNGKYRFFEAMLNIFSLDEILITKKGFRQYVLVELPKHLIRPKEQENIFKNLIKHTIQKENEYGKYWAIDENNVSYMSPFIKSLLSK</sequence>
<organism evidence="1 2">
    <name type="scientific">Gaoshiqia sediminis</name>
    <dbReference type="NCBI Taxonomy" id="2986998"/>
    <lineage>
        <taxon>Bacteria</taxon>
        <taxon>Pseudomonadati</taxon>
        <taxon>Bacteroidota</taxon>
        <taxon>Bacteroidia</taxon>
        <taxon>Marinilabiliales</taxon>
        <taxon>Prolixibacteraceae</taxon>
        <taxon>Gaoshiqia</taxon>
    </lineage>
</organism>
<proteinExistence type="predicted"/>
<gene>
    <name evidence="1" type="ORF">N2K84_13065</name>
</gene>
<dbReference type="RefSeq" id="WP_282592269.1">
    <property type="nucleotide sequence ID" value="NZ_JAPAAF010000020.1"/>
</dbReference>
<accession>A0AA41Y9D8</accession>
<dbReference type="AlphaFoldDB" id="A0AA41Y9D8"/>